<keyword evidence="1" id="KW-0472">Membrane</keyword>
<feature type="transmembrane region" description="Helical" evidence="1">
    <location>
        <begin position="978"/>
        <end position="1004"/>
    </location>
</feature>
<evidence type="ECO:0000256" key="1">
    <source>
        <dbReference type="SAM" id="Phobius"/>
    </source>
</evidence>
<dbReference type="Proteomes" id="UP000694308">
    <property type="component" value="Unassembled WGS sequence"/>
</dbReference>
<dbReference type="InterPro" id="IPR001036">
    <property type="entry name" value="Acrflvin-R"/>
</dbReference>
<feature type="transmembrane region" description="Helical" evidence="1">
    <location>
        <begin position="333"/>
        <end position="352"/>
    </location>
</feature>
<feature type="transmembrane region" description="Helical" evidence="1">
    <location>
        <begin position="849"/>
        <end position="868"/>
    </location>
</feature>
<evidence type="ECO:0000313" key="3">
    <source>
        <dbReference type="Proteomes" id="UP000694308"/>
    </source>
</evidence>
<feature type="transmembrane region" description="Helical" evidence="1">
    <location>
        <begin position="359"/>
        <end position="379"/>
    </location>
</feature>
<feature type="transmembrane region" description="Helical" evidence="1">
    <location>
        <begin position="531"/>
        <end position="550"/>
    </location>
</feature>
<feature type="transmembrane region" description="Helical" evidence="1">
    <location>
        <begin position="901"/>
        <end position="922"/>
    </location>
</feature>
<keyword evidence="1" id="KW-1133">Transmembrane helix</keyword>
<organism evidence="2 3">
    <name type="scientific">Clostridium thailandense</name>
    <dbReference type="NCBI Taxonomy" id="2794346"/>
    <lineage>
        <taxon>Bacteria</taxon>
        <taxon>Bacillati</taxon>
        <taxon>Bacillota</taxon>
        <taxon>Clostridia</taxon>
        <taxon>Eubacteriales</taxon>
        <taxon>Clostridiaceae</taxon>
        <taxon>Clostridium</taxon>
    </lineage>
</organism>
<protein>
    <submittedName>
        <fullName evidence="2">Efflux RND transporter permease subunit</fullName>
    </submittedName>
</protein>
<feature type="transmembrane region" description="Helical" evidence="1">
    <location>
        <begin position="949"/>
        <end position="966"/>
    </location>
</feature>
<feature type="transmembrane region" description="Helical" evidence="1">
    <location>
        <begin position="385"/>
        <end position="409"/>
    </location>
</feature>
<name>A0A949U174_9CLOT</name>
<dbReference type="GO" id="GO:0005886">
    <property type="term" value="C:plasma membrane"/>
    <property type="evidence" value="ECO:0007669"/>
    <property type="project" value="TreeGrafter"/>
</dbReference>
<gene>
    <name evidence="2" type="ORF">I6U48_16045</name>
</gene>
<feature type="transmembrane region" description="Helical" evidence="1">
    <location>
        <begin position="12"/>
        <end position="32"/>
    </location>
</feature>
<dbReference type="Pfam" id="PF00873">
    <property type="entry name" value="ACR_tran"/>
    <property type="match status" value="1"/>
</dbReference>
<feature type="transmembrane region" description="Helical" evidence="1">
    <location>
        <begin position="462"/>
        <end position="485"/>
    </location>
</feature>
<dbReference type="AlphaFoldDB" id="A0A949U174"/>
<accession>A0A949U174</accession>
<keyword evidence="1" id="KW-0812">Transmembrane</keyword>
<dbReference type="PANTHER" id="PTHR32063">
    <property type="match status" value="1"/>
</dbReference>
<dbReference type="EMBL" id="JAEEGC010000077">
    <property type="protein sequence ID" value="MBV7274409.1"/>
    <property type="molecule type" value="Genomic_DNA"/>
</dbReference>
<reference evidence="2" key="1">
    <citation type="submission" date="2020-12" db="EMBL/GenBank/DDBJ databases">
        <title>Clostridium thailandense sp. nov., a novel acetogenic bacterium isolated from peat land soil in Thailand.</title>
        <authorList>
            <person name="Chaikitkaew S."/>
            <person name="Birkeland N.K."/>
        </authorList>
    </citation>
    <scope>NUCLEOTIDE SEQUENCE</scope>
    <source>
        <strain evidence="2">PL3</strain>
    </source>
</reference>
<dbReference type="RefSeq" id="WP_218321474.1">
    <property type="nucleotide sequence ID" value="NZ_JAEEGC010000077.1"/>
</dbReference>
<dbReference type="PANTHER" id="PTHR32063:SF0">
    <property type="entry name" value="SWARMING MOTILITY PROTEIN SWRC"/>
    <property type="match status" value="1"/>
</dbReference>
<keyword evidence="3" id="KW-1185">Reference proteome</keyword>
<sequence>MFIANLSIKRPVFITVIMIAMLAVGIVCYTGLPINNMPDVDAPYASVQITENGAAPDQMESKVTKKVEDAVAQISGVKHITSTITDGNSNTSIEFSLETDSNQALQNVKDKIDSIKGQLPQDIDTPVVSKMDMSASAIVSLVVISDNKSNGELSEIVDDKISKKLNAIKGVGSVTVNGKQDREIHIRLDKNKLAAYNITSSEVTQSLGNDNINTSSGKVSSENKEITLKTNSTIKNIDDFNNVLIAKRNGVEIRVRDIATVEDGLKAKNSLTYYNGKEAIGIDVVKQSGTNTVQVAEDIKKGISSIQQSLPSGVKLQIVTDNSTDIKDSVNDVKSTIIEGCFLAILIVFIFLKEWRSTCISAISLPVAIITTFIGLKLMNFSLNMMSLMGLSLSVGLLIDDAIVVIENVSRHLNMGKSPIQAAKDGTAEIGLAVMATTFAVAAVFTPIAMVSGMIGKFFKQFGLTVAIAVLISLFISFTLVPMLSSKYLRHEKDKKIPIVGGFLDWFNKYFDNLSNIYAKVLKVSLNHRKLTIIIPIIMFFASLLLATQLNTSFITASDDGNITVEASLDSGGTLNNASNTTKNMEAIIKKNSSNIKYIYSTVQSGSINITVKLIDQKKRKESTKEIANKIHDDLSKMAGIQLAVNTSTGMGSGKSITFHIQGQDFNQVYDYALKAEKALKNTKGAIDVSLSYKAGQPEVKLEVDRDKAADLGVDANSISRTLSVLFNGSTVTKFETDKDRYDVVAELQDDQRKDFDSLQGIYVSSSEGKMIPIEQVTKKVFTTASSTINRYDKAREIKLTANNTSDVTSGTINTEFNKKLENDLKPPSGVTTGAGGNQADMADSFKSLATALGMGILFIFLVLSANFESFIDPFAILFSLPLAIIGAVLGLFVGNKDLNIMSAIGVIMLMGLVTKNAILLIDFTKQKRAEGVEISEAIIQAGHTRLRPILMTTLAMIFGMIPTAIGSGSSASTRSPMAYAIIGGLITSTLLTLFVVPCIYTILDDLKGFFGKKNLNKLSKTEMYRNN</sequence>
<feature type="transmembrane region" description="Helical" evidence="1">
    <location>
        <begin position="430"/>
        <end position="450"/>
    </location>
</feature>
<dbReference type="GO" id="GO:0042910">
    <property type="term" value="F:xenobiotic transmembrane transporter activity"/>
    <property type="evidence" value="ECO:0007669"/>
    <property type="project" value="TreeGrafter"/>
</dbReference>
<proteinExistence type="predicted"/>
<feature type="transmembrane region" description="Helical" evidence="1">
    <location>
        <begin position="875"/>
        <end position="895"/>
    </location>
</feature>
<evidence type="ECO:0000313" key="2">
    <source>
        <dbReference type="EMBL" id="MBV7274409.1"/>
    </source>
</evidence>
<comment type="caution">
    <text evidence="2">The sequence shown here is derived from an EMBL/GenBank/DDBJ whole genome shotgun (WGS) entry which is preliminary data.</text>
</comment>